<dbReference type="PROSITE" id="PS00202">
    <property type="entry name" value="RUBREDOXIN"/>
    <property type="match status" value="1"/>
</dbReference>
<protein>
    <recommendedName>
        <fullName evidence="6">Rubredoxin</fullName>
    </recommendedName>
</protein>
<dbReference type="PIRSF" id="PIRSF000071">
    <property type="entry name" value="Rubredoxin"/>
    <property type="match status" value="1"/>
</dbReference>
<dbReference type="InterPro" id="IPR024934">
    <property type="entry name" value="Rubredoxin-like_dom"/>
</dbReference>
<dbReference type="InterPro" id="IPR050526">
    <property type="entry name" value="Rubredoxin_ET"/>
</dbReference>
<sequence>MEKYVCMPCGYVYDPAEGDPDSGVAAGTAFADVAEDWVCPVCGAGKDMFELES</sequence>
<accession>A0AA45WXY2</accession>
<comment type="similarity">
    <text evidence="1 6">Belongs to the rubredoxin family.</text>
</comment>
<feature type="binding site" evidence="7">
    <location>
        <position position="42"/>
    </location>
    <ligand>
        <name>Fe cation</name>
        <dbReference type="ChEBI" id="CHEBI:24875"/>
    </ligand>
</feature>
<evidence type="ECO:0000256" key="4">
    <source>
        <dbReference type="ARBA" id="ARBA00022982"/>
    </source>
</evidence>
<name>A0AA45WXY2_9CLOT</name>
<dbReference type="PANTHER" id="PTHR47627">
    <property type="entry name" value="RUBREDOXIN"/>
    <property type="match status" value="1"/>
</dbReference>
<dbReference type="Gene3D" id="2.20.28.10">
    <property type="match status" value="1"/>
</dbReference>
<evidence type="ECO:0000256" key="2">
    <source>
        <dbReference type="ARBA" id="ARBA00022448"/>
    </source>
</evidence>
<evidence type="ECO:0000256" key="7">
    <source>
        <dbReference type="PIRSR" id="PIRSR000071-1"/>
    </source>
</evidence>
<evidence type="ECO:0000256" key="5">
    <source>
        <dbReference type="ARBA" id="ARBA00023004"/>
    </source>
</evidence>
<reference evidence="9" key="1">
    <citation type="submission" date="2017-05" db="EMBL/GenBank/DDBJ databases">
        <authorList>
            <person name="Varghese N."/>
            <person name="Submissions S."/>
        </authorList>
    </citation>
    <scope>NUCLEOTIDE SEQUENCE</scope>
    <source>
        <strain evidence="9">Su22</strain>
    </source>
</reference>
<dbReference type="AlphaFoldDB" id="A0AA45WXY2"/>
<dbReference type="FunFam" id="2.20.28.10:FF:000001">
    <property type="entry name" value="Rubredoxin"/>
    <property type="match status" value="1"/>
</dbReference>
<keyword evidence="4 6" id="KW-0249">Electron transport</keyword>
<dbReference type="PROSITE" id="PS50903">
    <property type="entry name" value="RUBREDOXIN_LIKE"/>
    <property type="match status" value="1"/>
</dbReference>
<keyword evidence="5 6" id="KW-0408">Iron</keyword>
<evidence type="ECO:0000313" key="9">
    <source>
        <dbReference type="EMBL" id="SMP61285.1"/>
    </source>
</evidence>
<dbReference type="Pfam" id="PF00301">
    <property type="entry name" value="Rubredoxin"/>
    <property type="match status" value="1"/>
</dbReference>
<dbReference type="PRINTS" id="PR00163">
    <property type="entry name" value="RUBREDOXIN"/>
</dbReference>
<evidence type="ECO:0000256" key="6">
    <source>
        <dbReference type="PIRNR" id="PIRNR000071"/>
    </source>
</evidence>
<organism evidence="9 10">
    <name type="scientific">Anoxynatronum buryatiense</name>
    <dbReference type="NCBI Taxonomy" id="489973"/>
    <lineage>
        <taxon>Bacteria</taxon>
        <taxon>Bacillati</taxon>
        <taxon>Bacillota</taxon>
        <taxon>Clostridia</taxon>
        <taxon>Eubacteriales</taxon>
        <taxon>Clostridiaceae</taxon>
        <taxon>Anoxynatronum</taxon>
    </lineage>
</organism>
<dbReference type="GO" id="GO:0009055">
    <property type="term" value="F:electron transfer activity"/>
    <property type="evidence" value="ECO:0007669"/>
    <property type="project" value="InterPro"/>
</dbReference>
<feature type="binding site" evidence="7">
    <location>
        <position position="6"/>
    </location>
    <ligand>
        <name>Fe cation</name>
        <dbReference type="ChEBI" id="CHEBI:24875"/>
    </ligand>
</feature>
<dbReference type="Proteomes" id="UP001158066">
    <property type="component" value="Unassembled WGS sequence"/>
</dbReference>
<dbReference type="CDD" id="cd00730">
    <property type="entry name" value="rubredoxin"/>
    <property type="match status" value="1"/>
</dbReference>
<comment type="cofactor">
    <cofactor evidence="6 7">
        <name>Fe(3+)</name>
        <dbReference type="ChEBI" id="CHEBI:29034"/>
    </cofactor>
    <text evidence="6 7">Binds 1 Fe(3+) ion per subunit.</text>
</comment>
<evidence type="ECO:0000313" key="10">
    <source>
        <dbReference type="Proteomes" id="UP001158066"/>
    </source>
</evidence>
<evidence type="ECO:0000259" key="8">
    <source>
        <dbReference type="PROSITE" id="PS50903"/>
    </source>
</evidence>
<proteinExistence type="inferred from homology"/>
<dbReference type="InterPro" id="IPR024922">
    <property type="entry name" value="Rubredoxin"/>
</dbReference>
<feature type="binding site" evidence="7">
    <location>
        <position position="9"/>
    </location>
    <ligand>
        <name>Fe cation</name>
        <dbReference type="ChEBI" id="CHEBI:24875"/>
    </ligand>
</feature>
<dbReference type="EMBL" id="FXUF01000009">
    <property type="protein sequence ID" value="SMP61285.1"/>
    <property type="molecule type" value="Genomic_DNA"/>
</dbReference>
<dbReference type="GO" id="GO:0043448">
    <property type="term" value="P:alkane catabolic process"/>
    <property type="evidence" value="ECO:0007669"/>
    <property type="project" value="TreeGrafter"/>
</dbReference>
<gene>
    <name evidence="9" type="ORF">SAMN06296020_10917</name>
</gene>
<feature type="domain" description="Rubredoxin-like" evidence="8">
    <location>
        <begin position="1"/>
        <end position="52"/>
    </location>
</feature>
<dbReference type="PANTHER" id="PTHR47627:SF1">
    <property type="entry name" value="RUBREDOXIN-1-RELATED"/>
    <property type="match status" value="1"/>
</dbReference>
<dbReference type="InterPro" id="IPR018527">
    <property type="entry name" value="Rubredoxin_Fe_BS"/>
</dbReference>
<evidence type="ECO:0000256" key="1">
    <source>
        <dbReference type="ARBA" id="ARBA00005337"/>
    </source>
</evidence>
<comment type="caution">
    <text evidence="9">The sequence shown here is derived from an EMBL/GenBank/DDBJ whole genome shotgun (WGS) entry which is preliminary data.</text>
</comment>
<dbReference type="NCBIfam" id="NF045768">
    <property type="entry name" value="RubredRD"/>
    <property type="match status" value="1"/>
</dbReference>
<dbReference type="SUPFAM" id="SSF57802">
    <property type="entry name" value="Rubredoxin-like"/>
    <property type="match status" value="1"/>
</dbReference>
<dbReference type="RefSeq" id="WP_283409676.1">
    <property type="nucleotide sequence ID" value="NZ_FXUF01000009.1"/>
</dbReference>
<keyword evidence="2 6" id="KW-0813">Transport</keyword>
<feature type="binding site" evidence="7">
    <location>
        <position position="39"/>
    </location>
    <ligand>
        <name>Fe cation</name>
        <dbReference type="ChEBI" id="CHEBI:24875"/>
    </ligand>
</feature>
<dbReference type="GO" id="GO:0005506">
    <property type="term" value="F:iron ion binding"/>
    <property type="evidence" value="ECO:0007669"/>
    <property type="project" value="InterPro"/>
</dbReference>
<evidence type="ECO:0000256" key="3">
    <source>
        <dbReference type="ARBA" id="ARBA00022723"/>
    </source>
</evidence>
<dbReference type="InterPro" id="IPR024935">
    <property type="entry name" value="Rubredoxin_dom"/>
</dbReference>
<keyword evidence="10" id="KW-1185">Reference proteome</keyword>
<keyword evidence="3 6" id="KW-0479">Metal-binding</keyword>